<reference evidence="1 2" key="1">
    <citation type="submission" date="2017-04" db="EMBL/GenBank/DDBJ databases">
        <authorList>
            <person name="Afonso C.L."/>
            <person name="Miller P.J."/>
            <person name="Scott M.A."/>
            <person name="Spackman E."/>
            <person name="Goraichik I."/>
            <person name="Dimitrov K.M."/>
            <person name="Suarez D.L."/>
            <person name="Swayne D.E."/>
        </authorList>
    </citation>
    <scope>NUCLEOTIDE SEQUENCE [LARGE SCALE GENOMIC DNA]</scope>
    <source>
        <strain evidence="1 2">DSM 22418</strain>
    </source>
</reference>
<keyword evidence="2" id="KW-1185">Reference proteome</keyword>
<dbReference type="PROSITE" id="PS51257">
    <property type="entry name" value="PROKAR_LIPOPROTEIN"/>
    <property type="match status" value="1"/>
</dbReference>
<evidence type="ECO:0000313" key="1">
    <source>
        <dbReference type="EMBL" id="SMG43742.1"/>
    </source>
</evidence>
<dbReference type="OrthoDB" id="1095195at2"/>
<gene>
    <name evidence="1" type="ORF">SAMN05660862_3115</name>
</gene>
<dbReference type="STRING" id="561061.SAMN05660862_3115"/>
<dbReference type="Pfam" id="PF16407">
    <property type="entry name" value="PKD_2"/>
    <property type="match status" value="1"/>
</dbReference>
<sequence length="507" mass="57526">MKSKIYKNIAILSLILTMLAVFAACNKDLGNYNYTELNAVDTVYDLRDTTVLYNSRFQLAPKLSFTLDPTASPDDYTYEWVYFTGVKDEDKIAISTERAIDYEVRLSPGTRVIYYAVKNKKTGIEKRFSFRLTVVNEINEGWMFLTEVNDVARVDMLSLHTTGTKFDLIKDLLATTKSDLHLTGKPRSLYGYTSGLATSLGANFSYALYINTTENGFRLEPNTFAWQSNYTLSKEMIGAPDKVSADVIKRNSSNRAYMISGGNLYLFDRVNQLRFGIELNLIALKNQSFKVAPFIASNESTTSSTAAIFFDDTYKRFVKHTGTAASCTEIPDPTNKLFSFQIDKNLLYMTRTPYNSGEVFSVLQDLQSPKRYIARFNPVNNAQAFFEEIKIPDFDKAENFAVSPVYGYLFYSIGSKVYEYDMFAKTTKVMADYGNQKITILRFYSFQNATKYTGEKDLIVCTYDESKPVGEGGKMDIYDVPGLNAQITLKNSYSGFGKVQSLMYRER</sequence>
<evidence type="ECO:0000313" key="2">
    <source>
        <dbReference type="Proteomes" id="UP000192980"/>
    </source>
</evidence>
<accession>A0A1X7KR21</accession>
<organism evidence="1 2">
    <name type="scientific">Sphingobacterium psychroaquaticum</name>
    <dbReference type="NCBI Taxonomy" id="561061"/>
    <lineage>
        <taxon>Bacteria</taxon>
        <taxon>Pseudomonadati</taxon>
        <taxon>Bacteroidota</taxon>
        <taxon>Sphingobacteriia</taxon>
        <taxon>Sphingobacteriales</taxon>
        <taxon>Sphingobacteriaceae</taxon>
        <taxon>Sphingobacterium</taxon>
    </lineage>
</organism>
<dbReference type="RefSeq" id="WP_085473819.1">
    <property type="nucleotide sequence ID" value="NZ_CP038029.1"/>
</dbReference>
<dbReference type="AlphaFoldDB" id="A0A1X7KR21"/>
<dbReference type="Proteomes" id="UP000192980">
    <property type="component" value="Unassembled WGS sequence"/>
</dbReference>
<name>A0A1X7KR21_9SPHI</name>
<dbReference type="InterPro" id="IPR032183">
    <property type="entry name" value="PKD-like"/>
</dbReference>
<protein>
    <submittedName>
        <fullName evidence="1">PKD-like family protein</fullName>
    </submittedName>
</protein>
<proteinExistence type="predicted"/>
<dbReference type="EMBL" id="FXAU01000006">
    <property type="protein sequence ID" value="SMG43742.1"/>
    <property type="molecule type" value="Genomic_DNA"/>
</dbReference>